<dbReference type="GO" id="GO:0006167">
    <property type="term" value="P:AMP biosynthetic process"/>
    <property type="evidence" value="ECO:0007669"/>
    <property type="project" value="TreeGrafter"/>
</dbReference>
<dbReference type="SUPFAM" id="SSF55811">
    <property type="entry name" value="Nudix"/>
    <property type="match status" value="1"/>
</dbReference>
<dbReference type="EMBL" id="MN740368">
    <property type="protein sequence ID" value="QHU03058.1"/>
    <property type="molecule type" value="Genomic_DNA"/>
</dbReference>
<dbReference type="PROSITE" id="PS00893">
    <property type="entry name" value="NUDIX_BOX"/>
    <property type="match status" value="1"/>
</dbReference>
<dbReference type="Pfam" id="PF00293">
    <property type="entry name" value="NUDIX"/>
    <property type="match status" value="1"/>
</dbReference>
<proteinExistence type="predicted"/>
<dbReference type="AlphaFoldDB" id="A0A6C0JH14"/>
<dbReference type="PROSITE" id="PS50158">
    <property type="entry name" value="ZF_CCHC"/>
    <property type="match status" value="1"/>
</dbReference>
<dbReference type="GO" id="GO:0008270">
    <property type="term" value="F:zinc ion binding"/>
    <property type="evidence" value="ECO:0007669"/>
    <property type="project" value="InterPro"/>
</dbReference>
<dbReference type="PROSITE" id="PS51462">
    <property type="entry name" value="NUDIX"/>
    <property type="match status" value="1"/>
</dbReference>
<evidence type="ECO:0008006" key="5">
    <source>
        <dbReference type="Google" id="ProtNLM"/>
    </source>
</evidence>
<dbReference type="GO" id="GO:0004081">
    <property type="term" value="F:bis(5'-nucleosyl)-tetraphosphatase (asymmetrical) activity"/>
    <property type="evidence" value="ECO:0007669"/>
    <property type="project" value="TreeGrafter"/>
</dbReference>
<evidence type="ECO:0000259" key="3">
    <source>
        <dbReference type="PROSITE" id="PS51462"/>
    </source>
</evidence>
<evidence type="ECO:0000256" key="1">
    <source>
        <dbReference type="ARBA" id="ARBA00022801"/>
    </source>
</evidence>
<reference evidence="4" key="1">
    <citation type="journal article" date="2020" name="Nature">
        <title>Giant virus diversity and host interactions through global metagenomics.</title>
        <authorList>
            <person name="Schulz F."/>
            <person name="Roux S."/>
            <person name="Paez-Espino D."/>
            <person name="Jungbluth S."/>
            <person name="Walsh D.A."/>
            <person name="Denef V.J."/>
            <person name="McMahon K.D."/>
            <person name="Konstantinidis K.T."/>
            <person name="Eloe-Fadrosh E.A."/>
            <person name="Kyrpides N.C."/>
            <person name="Woyke T."/>
        </authorList>
    </citation>
    <scope>NUCLEOTIDE SEQUENCE</scope>
    <source>
        <strain evidence="4">GVMAG-M-3300025890-48</strain>
    </source>
</reference>
<dbReference type="PANTHER" id="PTHR21340">
    <property type="entry name" value="DIADENOSINE 5,5-P1,P4-TETRAPHOSPHATE PYROPHOSPHOHYDROLASE MUTT"/>
    <property type="match status" value="1"/>
</dbReference>
<dbReference type="PANTHER" id="PTHR21340:SF0">
    <property type="entry name" value="BIS(5'-NUCLEOSYL)-TETRAPHOSPHATASE [ASYMMETRICAL]"/>
    <property type="match status" value="1"/>
</dbReference>
<protein>
    <recommendedName>
        <fullName evidence="5">Nudix hydrolase domain-containing protein</fullName>
    </recommendedName>
</protein>
<evidence type="ECO:0000313" key="4">
    <source>
        <dbReference type="EMBL" id="QHU03058.1"/>
    </source>
</evidence>
<organism evidence="4">
    <name type="scientific">viral metagenome</name>
    <dbReference type="NCBI Taxonomy" id="1070528"/>
    <lineage>
        <taxon>unclassified sequences</taxon>
        <taxon>metagenomes</taxon>
        <taxon>organismal metagenomes</taxon>
    </lineage>
</organism>
<dbReference type="InterPro" id="IPR015797">
    <property type="entry name" value="NUDIX_hydrolase-like_dom_sf"/>
</dbReference>
<dbReference type="InterPro" id="IPR020084">
    <property type="entry name" value="NUDIX_hydrolase_CS"/>
</dbReference>
<accession>A0A6C0JH14</accession>
<keyword evidence="1" id="KW-0378">Hydrolase</keyword>
<evidence type="ECO:0000259" key="2">
    <source>
        <dbReference type="PROSITE" id="PS50158"/>
    </source>
</evidence>
<feature type="domain" description="CCHC-type" evidence="2">
    <location>
        <begin position="9"/>
        <end position="23"/>
    </location>
</feature>
<sequence length="268" mass="31744">MSSRPYNFCNNCGETGHAFHQCKHPITSIGVIVFRKSKATNKYEYLMICRKDSLGYVDFMRGKYPVYNKDYLTNIFNEMTNDEKKKLITSDFKTLWAELWGDSIGIQYRGEERVSRERFHLLKEGIESDTHKYNLESLTEDSITNWNEPEWGFPKGRRNYQEKDISCALREFEEETGYSSKLLKVMQNVIPFEEIFTGSNYKSYKHCYYVAYMDDAIDVPSSYQETEVSKVEWFPFDIAMEKIRPYNLEKKEVLNKVNKLLNTYRICS</sequence>
<dbReference type="InterPro" id="IPR000086">
    <property type="entry name" value="NUDIX_hydrolase_dom"/>
</dbReference>
<dbReference type="InterPro" id="IPR001878">
    <property type="entry name" value="Znf_CCHC"/>
</dbReference>
<feature type="domain" description="Nudix hydrolase" evidence="3">
    <location>
        <begin position="24"/>
        <end position="258"/>
    </location>
</feature>
<dbReference type="GO" id="GO:0006754">
    <property type="term" value="P:ATP biosynthetic process"/>
    <property type="evidence" value="ECO:0007669"/>
    <property type="project" value="TreeGrafter"/>
</dbReference>
<dbReference type="Gene3D" id="3.90.79.10">
    <property type="entry name" value="Nucleoside Triphosphate Pyrophosphohydrolase"/>
    <property type="match status" value="1"/>
</dbReference>
<dbReference type="InterPro" id="IPR051325">
    <property type="entry name" value="Nudix_hydrolase_domain"/>
</dbReference>
<dbReference type="GO" id="GO:0003676">
    <property type="term" value="F:nucleic acid binding"/>
    <property type="evidence" value="ECO:0007669"/>
    <property type="project" value="InterPro"/>
</dbReference>
<name>A0A6C0JH14_9ZZZZ</name>